<dbReference type="Proteomes" id="UP000019804">
    <property type="component" value="Unassembled WGS sequence"/>
</dbReference>
<protein>
    <recommendedName>
        <fullName evidence="2">Arb2 domain-containing protein</fullName>
    </recommendedName>
</protein>
<feature type="region of interest" description="Disordered" evidence="1">
    <location>
        <begin position="148"/>
        <end position="168"/>
    </location>
</feature>
<dbReference type="GO" id="GO:0005634">
    <property type="term" value="C:nucleus"/>
    <property type="evidence" value="ECO:0007669"/>
    <property type="project" value="TreeGrafter"/>
</dbReference>
<keyword evidence="4" id="KW-1185">Reference proteome</keyword>
<dbReference type="EMBL" id="KK088414">
    <property type="protein sequence ID" value="EYE98156.1"/>
    <property type="molecule type" value="Genomic_DNA"/>
</dbReference>
<dbReference type="InterPro" id="IPR053858">
    <property type="entry name" value="Arb2_dom"/>
</dbReference>
<dbReference type="PANTHER" id="PTHR21357">
    <property type="entry name" value="FAM172 FAMILY PROTEIN HOMOLOG CG10038"/>
    <property type="match status" value="1"/>
</dbReference>
<sequence length="425" mass="46928">MFVFRPKDLPPDPVYPANLKELGYFITDNDQIKKISNPEQEFQFRINRNSRWNDAQREAMNACIRTVVYSRLRDQGMTTLCLPLTASPKEPHVPIFVSSNLSTAKRIIVVFGEPIQDVGIWAYRSVSMQGISAGSAVSLAQEILRPQEKDDQNQHQQQTPESNGKPQRVTSDTALILANTGQLIWHCGGRRVITHASWMALPRRSAVDPPYTMTGRNSVPGNANWQEHVESVFEEVLAARGRLVREDAKIDIIGISEGGLGVIRYLASNWSSWSPYINAICLASPLHFANIDLSLYDNDSDSDSNSNSNTNQANPNSFASFLLARGRAYVVSPEPLGVPVPGIEEHGCNCFASGEELNIECVMGASWKEMMQWFEKVHADTEYCEDRYDVTTVDAEGGFGPVGGVEVVHAGADGENNNNVAIGEV</sequence>
<dbReference type="GeneID" id="63700477"/>
<dbReference type="GO" id="GO:0031048">
    <property type="term" value="P:regulatory ncRNA-mediated heterochromatin formation"/>
    <property type="evidence" value="ECO:0007669"/>
    <property type="project" value="TreeGrafter"/>
</dbReference>
<gene>
    <name evidence="3" type="ORF">EURHEDRAFT_472833</name>
</gene>
<evidence type="ECO:0000313" key="3">
    <source>
        <dbReference type="EMBL" id="EYE98156.1"/>
    </source>
</evidence>
<feature type="domain" description="Arb2" evidence="2">
    <location>
        <begin position="15"/>
        <end position="287"/>
    </location>
</feature>
<evidence type="ECO:0000259" key="2">
    <source>
        <dbReference type="Pfam" id="PF22749"/>
    </source>
</evidence>
<dbReference type="RefSeq" id="XP_040641844.1">
    <property type="nucleotide sequence ID" value="XM_040785353.1"/>
</dbReference>
<evidence type="ECO:0000313" key="4">
    <source>
        <dbReference type="Proteomes" id="UP000019804"/>
    </source>
</evidence>
<dbReference type="AlphaFoldDB" id="A0A017SMY9"/>
<accession>A0A017SMY9</accession>
<dbReference type="InterPro" id="IPR048263">
    <property type="entry name" value="Arb2"/>
</dbReference>
<name>A0A017SMY9_ASPRC</name>
<dbReference type="PANTHER" id="PTHR21357:SF4">
    <property type="entry name" value="FAM172 FAMILY PROTEIN HOMOLOG CG10038"/>
    <property type="match status" value="1"/>
</dbReference>
<dbReference type="OrthoDB" id="421951at2759"/>
<proteinExistence type="predicted"/>
<dbReference type="GO" id="GO:0035197">
    <property type="term" value="F:siRNA binding"/>
    <property type="evidence" value="ECO:0007669"/>
    <property type="project" value="TreeGrafter"/>
</dbReference>
<dbReference type="Pfam" id="PF22749">
    <property type="entry name" value="Arb2"/>
    <property type="match status" value="1"/>
</dbReference>
<dbReference type="HOGENOM" id="CLU_027515_0_0_1"/>
<reference evidence="4" key="1">
    <citation type="journal article" date="2014" name="Nat. Commun.">
        <title>Genomic adaptations of the halophilic Dead Sea filamentous fungus Eurotium rubrum.</title>
        <authorList>
            <person name="Kis-Papo T."/>
            <person name="Weig A.R."/>
            <person name="Riley R."/>
            <person name="Persoh D."/>
            <person name="Salamov A."/>
            <person name="Sun H."/>
            <person name="Lipzen A."/>
            <person name="Wasser S.P."/>
            <person name="Rambold G."/>
            <person name="Grigoriev I.V."/>
            <person name="Nevo E."/>
        </authorList>
    </citation>
    <scope>NUCLEOTIDE SEQUENCE [LARGE SCALE GENOMIC DNA]</scope>
    <source>
        <strain evidence="4">CBS 135680</strain>
    </source>
</reference>
<evidence type="ECO:0000256" key="1">
    <source>
        <dbReference type="SAM" id="MobiDB-lite"/>
    </source>
</evidence>
<dbReference type="STRING" id="1388766.A0A017SMY9"/>
<organism evidence="3 4">
    <name type="scientific">Aspergillus ruber (strain CBS 135680)</name>
    <dbReference type="NCBI Taxonomy" id="1388766"/>
    <lineage>
        <taxon>Eukaryota</taxon>
        <taxon>Fungi</taxon>
        <taxon>Dikarya</taxon>
        <taxon>Ascomycota</taxon>
        <taxon>Pezizomycotina</taxon>
        <taxon>Eurotiomycetes</taxon>
        <taxon>Eurotiomycetidae</taxon>
        <taxon>Eurotiales</taxon>
        <taxon>Aspergillaceae</taxon>
        <taxon>Aspergillus</taxon>
        <taxon>Aspergillus subgen. Aspergillus</taxon>
    </lineage>
</organism>
<feature type="compositionally biased region" description="Polar residues" evidence="1">
    <location>
        <begin position="159"/>
        <end position="168"/>
    </location>
</feature>